<dbReference type="RefSeq" id="WP_135276840.1">
    <property type="nucleotide sequence ID" value="NZ_PQVH01000006.1"/>
</dbReference>
<dbReference type="SUPFAM" id="SSF53850">
    <property type="entry name" value="Periplasmic binding protein-like II"/>
    <property type="match status" value="1"/>
</dbReference>
<evidence type="ECO:0000256" key="1">
    <source>
        <dbReference type="SAM" id="SignalP"/>
    </source>
</evidence>
<reference evidence="2 3" key="1">
    <citation type="submission" date="2018-02" db="EMBL/GenBank/DDBJ databases">
        <title>A novel lanthanide dependent methylotroph, Methylotenera sp. La3113.</title>
        <authorList>
            <person name="Lv H."/>
            <person name="Tani A."/>
        </authorList>
    </citation>
    <scope>NUCLEOTIDE SEQUENCE [LARGE SCALE GENOMIC DNA]</scope>
    <source>
        <strain evidence="2 3">La3113</strain>
    </source>
</reference>
<dbReference type="EMBL" id="PQVH01000006">
    <property type="protein sequence ID" value="TFW72298.1"/>
    <property type="molecule type" value="Genomic_DNA"/>
</dbReference>
<name>A0A4Y9VTE8_9PROT</name>
<feature type="chain" id="PRO_5021404161" evidence="1">
    <location>
        <begin position="23"/>
        <end position="159"/>
    </location>
</feature>
<keyword evidence="1" id="KW-0732">Signal</keyword>
<accession>A0A4Y9VTE8</accession>
<gene>
    <name evidence="2" type="ORF">C3Y98_04120</name>
</gene>
<organism evidence="2 3">
    <name type="scientific">Methylotenera oryzisoli</name>
    <dbReference type="NCBI Taxonomy" id="2080758"/>
    <lineage>
        <taxon>Bacteria</taxon>
        <taxon>Pseudomonadati</taxon>
        <taxon>Pseudomonadota</taxon>
        <taxon>Betaproteobacteria</taxon>
        <taxon>Nitrosomonadales</taxon>
        <taxon>Methylophilaceae</taxon>
        <taxon>Methylotenera</taxon>
    </lineage>
</organism>
<dbReference type="Proteomes" id="UP000297706">
    <property type="component" value="Unassembled WGS sequence"/>
</dbReference>
<dbReference type="OrthoDB" id="5368589at2"/>
<comment type="caution">
    <text evidence="2">The sequence shown here is derived from an EMBL/GenBank/DDBJ whole genome shotgun (WGS) entry which is preliminary data.</text>
</comment>
<evidence type="ECO:0000313" key="2">
    <source>
        <dbReference type="EMBL" id="TFW72298.1"/>
    </source>
</evidence>
<evidence type="ECO:0000313" key="3">
    <source>
        <dbReference type="Proteomes" id="UP000297706"/>
    </source>
</evidence>
<protein>
    <submittedName>
        <fullName evidence="2">Uncharacterized protein</fullName>
    </submittedName>
</protein>
<proteinExistence type="predicted"/>
<keyword evidence="3" id="KW-1185">Reference proteome</keyword>
<dbReference type="Gene3D" id="3.40.190.10">
    <property type="entry name" value="Periplasmic binding protein-like II"/>
    <property type="match status" value="1"/>
</dbReference>
<feature type="signal peptide" evidence="1">
    <location>
        <begin position="1"/>
        <end position="22"/>
    </location>
</feature>
<sequence>MRLLIAILLVTSSLCLPAPSYAADKTVIAVIVANDNPIKSIAVGELKLIYWRKKTYWSHGQRIHPINLPPDNPLRLHFSNSILGSLPNTQSDYWNGLYFHGVSPPHVLYSDEAAIRYVQETAGSIAYVDACKLDNRVKAVLWILPNGETSTDAAVLKCN</sequence>
<dbReference type="AlphaFoldDB" id="A0A4Y9VTE8"/>